<reference evidence="8 9" key="1">
    <citation type="submission" date="2020-07" db="EMBL/GenBank/DDBJ databases">
        <title>Sequencing the genomes of 1000 actinobacteria strains.</title>
        <authorList>
            <person name="Klenk H.-P."/>
        </authorList>
    </citation>
    <scope>NUCLEOTIDE SEQUENCE [LARGE SCALE GENOMIC DNA]</scope>
    <source>
        <strain evidence="8 9">DSM 18248</strain>
    </source>
</reference>
<proteinExistence type="predicted"/>
<evidence type="ECO:0000256" key="3">
    <source>
        <dbReference type="ARBA" id="ARBA00022603"/>
    </source>
</evidence>
<organism evidence="8 9">
    <name type="scientific">Nocardioides marinus</name>
    <dbReference type="NCBI Taxonomy" id="374514"/>
    <lineage>
        <taxon>Bacteria</taxon>
        <taxon>Bacillati</taxon>
        <taxon>Actinomycetota</taxon>
        <taxon>Actinomycetes</taxon>
        <taxon>Propionibacteriales</taxon>
        <taxon>Nocardioidaceae</taxon>
        <taxon>Nocardioides</taxon>
    </lineage>
</organism>
<dbReference type="NCBIfam" id="TIGR02467">
    <property type="entry name" value="CbiE"/>
    <property type="match status" value="1"/>
</dbReference>
<gene>
    <name evidence="8" type="ORF">BKA05_001063</name>
</gene>
<protein>
    <submittedName>
        <fullName evidence="8">Precorrin-6Y C5,15-methyltransferase (Decarboxylating)</fullName>
        <ecNumber evidence="8">2.1.1.132</ecNumber>
    </submittedName>
</protein>
<name>A0A7Z0C206_9ACTN</name>
<dbReference type="GO" id="GO:0046025">
    <property type="term" value="F:precorrin-6Y C5,15-methyltransferase (decarboxylating) activity"/>
    <property type="evidence" value="ECO:0007669"/>
    <property type="project" value="UniProtKB-EC"/>
</dbReference>
<evidence type="ECO:0000256" key="4">
    <source>
        <dbReference type="ARBA" id="ARBA00022679"/>
    </source>
</evidence>
<accession>A0A7Z0C206</accession>
<dbReference type="AlphaFoldDB" id="A0A7Z0C206"/>
<dbReference type="PROSITE" id="PS00893">
    <property type="entry name" value="NUDIX_BOX"/>
    <property type="match status" value="1"/>
</dbReference>
<dbReference type="UniPathway" id="UPA00148"/>
<dbReference type="Pfam" id="PF00293">
    <property type="entry name" value="NUDIX"/>
    <property type="match status" value="1"/>
</dbReference>
<evidence type="ECO:0000256" key="2">
    <source>
        <dbReference type="ARBA" id="ARBA00022573"/>
    </source>
</evidence>
<keyword evidence="3 8" id="KW-0489">Methyltransferase</keyword>
<dbReference type="CDD" id="cd02440">
    <property type="entry name" value="AdoMet_MTases"/>
    <property type="match status" value="1"/>
</dbReference>
<keyword evidence="4 8" id="KW-0808">Transferase</keyword>
<dbReference type="GO" id="GO:0008276">
    <property type="term" value="F:protein methyltransferase activity"/>
    <property type="evidence" value="ECO:0007669"/>
    <property type="project" value="InterPro"/>
</dbReference>
<dbReference type="Pfam" id="PF00590">
    <property type="entry name" value="TP_methylase"/>
    <property type="match status" value="1"/>
</dbReference>
<dbReference type="InterPro" id="IPR050714">
    <property type="entry name" value="Cobalamin_biosynth_MTase"/>
</dbReference>
<dbReference type="InterPro" id="IPR012818">
    <property type="entry name" value="CbiE"/>
</dbReference>
<dbReference type="Proteomes" id="UP000537326">
    <property type="component" value="Unassembled WGS sequence"/>
</dbReference>
<dbReference type="InterPro" id="IPR000086">
    <property type="entry name" value="NUDIX_hydrolase_dom"/>
</dbReference>
<dbReference type="InterPro" id="IPR035996">
    <property type="entry name" value="4pyrrol_Methylase_sf"/>
</dbReference>
<dbReference type="NCBIfam" id="TIGR02469">
    <property type="entry name" value="CbiT"/>
    <property type="match status" value="1"/>
</dbReference>
<dbReference type="InterPro" id="IPR014008">
    <property type="entry name" value="Cbl_synth_MTase_CbiT"/>
</dbReference>
<evidence type="ECO:0000256" key="6">
    <source>
        <dbReference type="ARBA" id="ARBA00022801"/>
    </source>
</evidence>
<dbReference type="InterPro" id="IPR014777">
    <property type="entry name" value="4pyrrole_Mease_sub1"/>
</dbReference>
<keyword evidence="6" id="KW-0378">Hydrolase</keyword>
<dbReference type="Gene3D" id="3.40.1010.10">
    <property type="entry name" value="Cobalt-precorrin-4 Transmethylase, Domain 1"/>
    <property type="match status" value="1"/>
</dbReference>
<comment type="caution">
    <text evidence="8">The sequence shown here is derived from an EMBL/GenBank/DDBJ whole genome shotgun (WGS) entry which is preliminary data.</text>
</comment>
<dbReference type="PROSITE" id="PS51462">
    <property type="entry name" value="NUDIX"/>
    <property type="match status" value="1"/>
</dbReference>
<evidence type="ECO:0000256" key="1">
    <source>
        <dbReference type="ARBA" id="ARBA00004953"/>
    </source>
</evidence>
<keyword evidence="5" id="KW-0949">S-adenosyl-L-methionine</keyword>
<dbReference type="InterPro" id="IPR000878">
    <property type="entry name" value="4pyrrol_Mease"/>
</dbReference>
<dbReference type="CDD" id="cd04690">
    <property type="entry name" value="NUDIX_Hydrolase"/>
    <property type="match status" value="1"/>
</dbReference>
<dbReference type="SUPFAM" id="SSF53790">
    <property type="entry name" value="Tetrapyrrole methylase"/>
    <property type="match status" value="1"/>
</dbReference>
<dbReference type="PANTHER" id="PTHR43182">
    <property type="entry name" value="COBALT-PRECORRIN-6B C(15)-METHYLTRANSFERASE (DECARBOXYLATING)"/>
    <property type="match status" value="1"/>
</dbReference>
<dbReference type="SUPFAM" id="SSF53335">
    <property type="entry name" value="S-adenosyl-L-methionine-dependent methyltransferases"/>
    <property type="match status" value="1"/>
</dbReference>
<comment type="pathway">
    <text evidence="1">Cofactor biosynthesis; adenosylcobalamin biosynthesis.</text>
</comment>
<dbReference type="GO" id="GO:0032259">
    <property type="term" value="P:methylation"/>
    <property type="evidence" value="ECO:0007669"/>
    <property type="project" value="UniProtKB-KW"/>
</dbReference>
<evidence type="ECO:0000259" key="7">
    <source>
        <dbReference type="PROSITE" id="PS51462"/>
    </source>
</evidence>
<keyword evidence="9" id="KW-1185">Reference proteome</keyword>
<dbReference type="GO" id="GO:0016787">
    <property type="term" value="F:hydrolase activity"/>
    <property type="evidence" value="ECO:0007669"/>
    <property type="project" value="UniProtKB-KW"/>
</dbReference>
<dbReference type="CDD" id="cd11644">
    <property type="entry name" value="Precorrin-6Y-MT"/>
    <property type="match status" value="1"/>
</dbReference>
<dbReference type="GO" id="GO:0009236">
    <property type="term" value="P:cobalamin biosynthetic process"/>
    <property type="evidence" value="ECO:0007669"/>
    <property type="project" value="UniProtKB-UniPathway"/>
</dbReference>
<dbReference type="EMBL" id="JACBZI010000001">
    <property type="protein sequence ID" value="NYI09548.1"/>
    <property type="molecule type" value="Genomic_DNA"/>
</dbReference>
<dbReference type="PANTHER" id="PTHR43182:SF1">
    <property type="entry name" value="COBALT-PRECORRIN-7 C(5)-METHYLTRANSFERASE"/>
    <property type="match status" value="1"/>
</dbReference>
<sequence length="552" mass="57035">MTSPAAHHPVPPTEPIVVAALCLRDAEGRVLSVRKRGTTSFMLPGGKLEPGEGAVAAAVREVREEVGLVVRDPAPLGRFTAPAANEPGHCVVSTVLTAQLPGEPVPAGEIEELCWVDPHDPVVPPGTTLAPLTRDHVLPALLAGGPRVVVVGVGADGWGGLPEPVRQRLTAAPVVLGSPRQLDLLPPVEGQRREPWGRPFGESLVGLLAEHAAAEPVVLASGDPLVSGVAGTLVRLLGPERVDVVPAVSSVALARARMGWAHDACAVVTVVGRRVERVLRELAPGRRVVVLSSDASTPAAVAGLLVGSGHAATRLTALADLGAPHESRYAGTAAAWDHDVPALHVLCLEVAGDSPTAWAPASWAPGLPDDVFEHDGQLTKRDLRASALSRLAPRPGELLWDLGAGAGSVGIEWMRAHPTCRTVAVERDPARAGRVRANAARLGVPDLEVVEGSAPDALAGLPAPDAVFVGGGATAPGLLDRCLAALRPGGRLVVHGVTVETESLLAAAHARHGGELTRIAVEHAAPLASFTGWEPSRTVVQWSLQVRGRSAE</sequence>
<keyword evidence="2" id="KW-0169">Cobalamin biosynthesis</keyword>
<evidence type="ECO:0000313" key="9">
    <source>
        <dbReference type="Proteomes" id="UP000537326"/>
    </source>
</evidence>
<dbReference type="SUPFAM" id="SSF55811">
    <property type="entry name" value="Nudix"/>
    <property type="match status" value="1"/>
</dbReference>
<dbReference type="InterPro" id="IPR029063">
    <property type="entry name" value="SAM-dependent_MTases_sf"/>
</dbReference>
<dbReference type="EC" id="2.1.1.132" evidence="8"/>
<dbReference type="InterPro" id="IPR015797">
    <property type="entry name" value="NUDIX_hydrolase-like_dom_sf"/>
</dbReference>
<evidence type="ECO:0000256" key="5">
    <source>
        <dbReference type="ARBA" id="ARBA00022691"/>
    </source>
</evidence>
<dbReference type="Gene3D" id="3.40.50.150">
    <property type="entry name" value="Vaccinia Virus protein VP39"/>
    <property type="match status" value="1"/>
</dbReference>
<dbReference type="RefSeq" id="WP_179530503.1">
    <property type="nucleotide sequence ID" value="NZ_BAAAPP010000012.1"/>
</dbReference>
<evidence type="ECO:0000313" key="8">
    <source>
        <dbReference type="EMBL" id="NYI09548.1"/>
    </source>
</evidence>
<feature type="domain" description="Nudix hydrolase" evidence="7">
    <location>
        <begin position="12"/>
        <end position="143"/>
    </location>
</feature>
<dbReference type="Gene3D" id="3.90.79.10">
    <property type="entry name" value="Nucleoside Triphosphate Pyrophosphohydrolase"/>
    <property type="match status" value="1"/>
</dbReference>
<dbReference type="InterPro" id="IPR020084">
    <property type="entry name" value="NUDIX_hydrolase_CS"/>
</dbReference>